<sequence>MADITDGGPKNPGRSWRSGTDSVSAWARSEAWHFAGDPGKKDHVEIRLAMTRQSCDLNTTSPISGSTLTTPERPCGGGVLRRSGCPALPSPRCKQAPGGVVAWGTIDAQSKELCHLFVKVARSDGWGSLGLAVVLSGSILLCGECDGQREGFASCARVVSVCVLTHLAESELDPGRSAASYHSCEPSQTIDLASGCHAGM</sequence>
<reference evidence="2" key="2">
    <citation type="submission" date="2023-05" db="EMBL/GenBank/DDBJ databases">
        <authorList>
            <consortium name="Lawrence Berkeley National Laboratory"/>
            <person name="Steindorff A."/>
            <person name="Hensen N."/>
            <person name="Bonometti L."/>
            <person name="Westerberg I."/>
            <person name="Brannstrom I.O."/>
            <person name="Guillou S."/>
            <person name="Cros-Aarteil S."/>
            <person name="Calhoun S."/>
            <person name="Haridas S."/>
            <person name="Kuo A."/>
            <person name="Mondo S."/>
            <person name="Pangilinan J."/>
            <person name="Riley R."/>
            <person name="Labutti K."/>
            <person name="Andreopoulos B."/>
            <person name="Lipzen A."/>
            <person name="Chen C."/>
            <person name="Yanf M."/>
            <person name="Daum C."/>
            <person name="Ng V."/>
            <person name="Clum A."/>
            <person name="Ohm R."/>
            <person name="Martin F."/>
            <person name="Silar P."/>
            <person name="Natvig D."/>
            <person name="Lalanne C."/>
            <person name="Gautier V."/>
            <person name="Ament-Velasquez S.L."/>
            <person name="Kruys A."/>
            <person name="Hutchinson M.I."/>
            <person name="Powell A.J."/>
            <person name="Barry K."/>
            <person name="Miller A.N."/>
            <person name="Grigoriev I.V."/>
            <person name="Debuchy R."/>
            <person name="Gladieux P."/>
            <person name="Thoren M.H."/>
            <person name="Johannesson H."/>
        </authorList>
    </citation>
    <scope>NUCLEOTIDE SEQUENCE</scope>
    <source>
        <strain evidence="2">PSN243</strain>
    </source>
</reference>
<dbReference type="EMBL" id="MU865930">
    <property type="protein sequence ID" value="KAK4451062.1"/>
    <property type="molecule type" value="Genomic_DNA"/>
</dbReference>
<gene>
    <name evidence="2" type="ORF">QBC34DRAFT_61639</name>
</gene>
<feature type="region of interest" description="Disordered" evidence="1">
    <location>
        <begin position="1"/>
        <end position="22"/>
    </location>
</feature>
<protein>
    <submittedName>
        <fullName evidence="2">Uncharacterized protein</fullName>
    </submittedName>
</protein>
<comment type="caution">
    <text evidence="2">The sequence shown here is derived from an EMBL/GenBank/DDBJ whole genome shotgun (WGS) entry which is preliminary data.</text>
</comment>
<dbReference type="AlphaFoldDB" id="A0AAV9GSU7"/>
<organism evidence="2 3">
    <name type="scientific">Podospora aff. communis PSN243</name>
    <dbReference type="NCBI Taxonomy" id="3040156"/>
    <lineage>
        <taxon>Eukaryota</taxon>
        <taxon>Fungi</taxon>
        <taxon>Dikarya</taxon>
        <taxon>Ascomycota</taxon>
        <taxon>Pezizomycotina</taxon>
        <taxon>Sordariomycetes</taxon>
        <taxon>Sordariomycetidae</taxon>
        <taxon>Sordariales</taxon>
        <taxon>Podosporaceae</taxon>
        <taxon>Podospora</taxon>
    </lineage>
</organism>
<name>A0AAV9GSU7_9PEZI</name>
<proteinExistence type="predicted"/>
<reference evidence="2" key="1">
    <citation type="journal article" date="2023" name="Mol. Phylogenet. Evol.">
        <title>Genome-scale phylogeny and comparative genomics of the fungal order Sordariales.</title>
        <authorList>
            <person name="Hensen N."/>
            <person name="Bonometti L."/>
            <person name="Westerberg I."/>
            <person name="Brannstrom I.O."/>
            <person name="Guillou S."/>
            <person name="Cros-Aarteil S."/>
            <person name="Calhoun S."/>
            <person name="Haridas S."/>
            <person name="Kuo A."/>
            <person name="Mondo S."/>
            <person name="Pangilinan J."/>
            <person name="Riley R."/>
            <person name="LaButti K."/>
            <person name="Andreopoulos B."/>
            <person name="Lipzen A."/>
            <person name="Chen C."/>
            <person name="Yan M."/>
            <person name="Daum C."/>
            <person name="Ng V."/>
            <person name="Clum A."/>
            <person name="Steindorff A."/>
            <person name="Ohm R.A."/>
            <person name="Martin F."/>
            <person name="Silar P."/>
            <person name="Natvig D.O."/>
            <person name="Lalanne C."/>
            <person name="Gautier V."/>
            <person name="Ament-Velasquez S.L."/>
            <person name="Kruys A."/>
            <person name="Hutchinson M.I."/>
            <person name="Powell A.J."/>
            <person name="Barry K."/>
            <person name="Miller A.N."/>
            <person name="Grigoriev I.V."/>
            <person name="Debuchy R."/>
            <person name="Gladieux P."/>
            <person name="Hiltunen Thoren M."/>
            <person name="Johannesson H."/>
        </authorList>
    </citation>
    <scope>NUCLEOTIDE SEQUENCE</scope>
    <source>
        <strain evidence="2">PSN243</strain>
    </source>
</reference>
<evidence type="ECO:0000313" key="3">
    <source>
        <dbReference type="Proteomes" id="UP001321760"/>
    </source>
</evidence>
<evidence type="ECO:0000313" key="2">
    <source>
        <dbReference type="EMBL" id="KAK4451062.1"/>
    </source>
</evidence>
<evidence type="ECO:0000256" key="1">
    <source>
        <dbReference type="SAM" id="MobiDB-lite"/>
    </source>
</evidence>
<accession>A0AAV9GSU7</accession>
<keyword evidence="3" id="KW-1185">Reference proteome</keyword>
<dbReference type="Proteomes" id="UP001321760">
    <property type="component" value="Unassembled WGS sequence"/>
</dbReference>